<proteinExistence type="predicted"/>
<keyword evidence="5 8" id="KW-0238">DNA-binding</keyword>
<dbReference type="PROSITE" id="PS50110">
    <property type="entry name" value="RESPONSE_REGULATORY"/>
    <property type="match status" value="1"/>
</dbReference>
<dbReference type="InterPro" id="IPR001789">
    <property type="entry name" value="Sig_transdc_resp-reg_receiver"/>
</dbReference>
<feature type="DNA-binding region" description="OmpR/PhoB-type" evidence="8">
    <location>
        <begin position="124"/>
        <end position="222"/>
    </location>
</feature>
<dbReference type="Pfam" id="PF00486">
    <property type="entry name" value="Trans_reg_C"/>
    <property type="match status" value="1"/>
</dbReference>
<evidence type="ECO:0000313" key="11">
    <source>
        <dbReference type="EMBL" id="MBY9075236.1"/>
    </source>
</evidence>
<dbReference type="RefSeq" id="WP_221025008.1">
    <property type="nucleotide sequence ID" value="NZ_JAIEZQ010000002.1"/>
</dbReference>
<feature type="domain" description="Response regulatory" evidence="9">
    <location>
        <begin position="2"/>
        <end position="116"/>
    </location>
</feature>
<evidence type="ECO:0000256" key="1">
    <source>
        <dbReference type="ARBA" id="ARBA00004496"/>
    </source>
</evidence>
<dbReference type="EMBL" id="JAIEZQ010000002">
    <property type="protein sequence ID" value="MBY9075236.1"/>
    <property type="molecule type" value="Genomic_DNA"/>
</dbReference>
<dbReference type="SMART" id="SM00448">
    <property type="entry name" value="REC"/>
    <property type="match status" value="1"/>
</dbReference>
<accession>A0ABS7RKF4</accession>
<dbReference type="Proteomes" id="UP000754710">
    <property type="component" value="Unassembled WGS sequence"/>
</dbReference>
<keyword evidence="2 7" id="KW-0597">Phosphoprotein</keyword>
<dbReference type="Gene3D" id="3.40.50.2300">
    <property type="match status" value="1"/>
</dbReference>
<organism evidence="11 12">
    <name type="scientific">Nocardioides jiangsuensis</name>
    <dbReference type="NCBI Taxonomy" id="2866161"/>
    <lineage>
        <taxon>Bacteria</taxon>
        <taxon>Bacillati</taxon>
        <taxon>Actinomycetota</taxon>
        <taxon>Actinomycetes</taxon>
        <taxon>Propionibacteriales</taxon>
        <taxon>Nocardioidaceae</taxon>
        <taxon>Nocardioides</taxon>
    </lineage>
</organism>
<keyword evidence="12" id="KW-1185">Reference proteome</keyword>
<evidence type="ECO:0000256" key="5">
    <source>
        <dbReference type="ARBA" id="ARBA00023125"/>
    </source>
</evidence>
<evidence type="ECO:0000256" key="3">
    <source>
        <dbReference type="ARBA" id="ARBA00023012"/>
    </source>
</evidence>
<dbReference type="Pfam" id="PF00072">
    <property type="entry name" value="Response_reg"/>
    <property type="match status" value="1"/>
</dbReference>
<evidence type="ECO:0000256" key="8">
    <source>
        <dbReference type="PROSITE-ProRule" id="PRU01091"/>
    </source>
</evidence>
<dbReference type="InterPro" id="IPR039420">
    <property type="entry name" value="WalR-like"/>
</dbReference>
<dbReference type="CDD" id="cd00383">
    <property type="entry name" value="trans_reg_C"/>
    <property type="match status" value="1"/>
</dbReference>
<keyword evidence="4" id="KW-0805">Transcription regulation</keyword>
<reference evidence="11 12" key="1">
    <citation type="submission" date="2021-08" db="EMBL/GenBank/DDBJ databases">
        <title>Nocardioides bacterium WL0053 sp. nov., isolated from the sediment.</title>
        <authorList>
            <person name="Wang L."/>
            <person name="Zhang D."/>
            <person name="Zhang A."/>
        </authorList>
    </citation>
    <scope>NUCLEOTIDE SEQUENCE [LARGE SCALE GENOMIC DNA]</scope>
    <source>
        <strain evidence="11 12">WL0053</strain>
    </source>
</reference>
<name>A0ABS7RKF4_9ACTN</name>
<evidence type="ECO:0000256" key="2">
    <source>
        <dbReference type="ARBA" id="ARBA00022553"/>
    </source>
</evidence>
<dbReference type="SUPFAM" id="SSF52172">
    <property type="entry name" value="CheY-like"/>
    <property type="match status" value="1"/>
</dbReference>
<evidence type="ECO:0000313" key="12">
    <source>
        <dbReference type="Proteomes" id="UP000754710"/>
    </source>
</evidence>
<protein>
    <submittedName>
        <fullName evidence="11">Response regulator transcription factor</fullName>
    </submittedName>
</protein>
<keyword evidence="3" id="KW-0902">Two-component regulatory system</keyword>
<dbReference type="SMART" id="SM00862">
    <property type="entry name" value="Trans_reg_C"/>
    <property type="match status" value="1"/>
</dbReference>
<evidence type="ECO:0000259" key="9">
    <source>
        <dbReference type="PROSITE" id="PS50110"/>
    </source>
</evidence>
<dbReference type="PANTHER" id="PTHR48111:SF22">
    <property type="entry name" value="REGULATOR OF RPOS"/>
    <property type="match status" value="1"/>
</dbReference>
<evidence type="ECO:0000256" key="4">
    <source>
        <dbReference type="ARBA" id="ARBA00023015"/>
    </source>
</evidence>
<gene>
    <name evidence="11" type="ORF">K1X13_10445</name>
</gene>
<evidence type="ECO:0000256" key="6">
    <source>
        <dbReference type="ARBA" id="ARBA00023163"/>
    </source>
</evidence>
<comment type="caution">
    <text evidence="11">The sequence shown here is derived from an EMBL/GenBank/DDBJ whole genome shotgun (WGS) entry which is preliminary data.</text>
</comment>
<feature type="domain" description="OmpR/PhoB-type" evidence="10">
    <location>
        <begin position="124"/>
        <end position="222"/>
    </location>
</feature>
<feature type="modified residue" description="4-aspartylphosphate" evidence="7">
    <location>
        <position position="51"/>
    </location>
</feature>
<sequence length="224" mass="25246">MQVLVVEDEQRLAAAIARGFRDRGFDVALAPDGYTGYRMAKDVSFDVIVLDLMLPRLSGLEVCRRLRNEGFWTPILVLTAKDRVSDETDCLNAGADDYLRKPFAFPVLVARCRALTRRGPAAVPPELHVGDLALDPRRRTARWGEHPIPLSPREFALLEFLMRHADRVCSKEEIFEGVWGDTGKRDLNVVEVYVGYLRRKIDQTFGTSLICTVRGRGYTVAGRP</sequence>
<evidence type="ECO:0000256" key="7">
    <source>
        <dbReference type="PROSITE-ProRule" id="PRU00169"/>
    </source>
</evidence>
<dbReference type="InterPro" id="IPR001867">
    <property type="entry name" value="OmpR/PhoB-type_DNA-bd"/>
</dbReference>
<dbReference type="InterPro" id="IPR036388">
    <property type="entry name" value="WH-like_DNA-bd_sf"/>
</dbReference>
<dbReference type="PROSITE" id="PS51755">
    <property type="entry name" value="OMPR_PHOB"/>
    <property type="match status" value="1"/>
</dbReference>
<comment type="subcellular location">
    <subcellularLocation>
        <location evidence="1">Cytoplasm</location>
    </subcellularLocation>
</comment>
<dbReference type="InterPro" id="IPR011006">
    <property type="entry name" value="CheY-like_superfamily"/>
</dbReference>
<keyword evidence="6" id="KW-0804">Transcription</keyword>
<dbReference type="Gene3D" id="1.10.10.10">
    <property type="entry name" value="Winged helix-like DNA-binding domain superfamily/Winged helix DNA-binding domain"/>
    <property type="match status" value="1"/>
</dbReference>
<evidence type="ECO:0000259" key="10">
    <source>
        <dbReference type="PROSITE" id="PS51755"/>
    </source>
</evidence>
<dbReference type="PANTHER" id="PTHR48111">
    <property type="entry name" value="REGULATOR OF RPOS"/>
    <property type="match status" value="1"/>
</dbReference>